<dbReference type="GO" id="GO:0000976">
    <property type="term" value="F:transcription cis-regulatory region binding"/>
    <property type="evidence" value="ECO:0007669"/>
    <property type="project" value="TreeGrafter"/>
</dbReference>
<dbReference type="PANTHER" id="PTHR30055">
    <property type="entry name" value="HTH-TYPE TRANSCRIPTIONAL REGULATOR RUTR"/>
    <property type="match status" value="1"/>
</dbReference>
<dbReference type="RefSeq" id="WP_154798501.1">
    <property type="nucleotide sequence ID" value="NZ_CP052757.1"/>
</dbReference>
<protein>
    <submittedName>
        <fullName evidence="7">TetR/AcrR family transcriptional regulator</fullName>
    </submittedName>
</protein>
<dbReference type="OrthoDB" id="9796019at2"/>
<dbReference type="AlphaFoldDB" id="A0A6M5UGY7"/>
<feature type="region of interest" description="Disordered" evidence="5">
    <location>
        <begin position="1"/>
        <end position="20"/>
    </location>
</feature>
<feature type="DNA-binding region" description="H-T-H motif" evidence="4">
    <location>
        <begin position="42"/>
        <end position="61"/>
    </location>
</feature>
<evidence type="ECO:0000256" key="1">
    <source>
        <dbReference type="ARBA" id="ARBA00023015"/>
    </source>
</evidence>
<evidence type="ECO:0000313" key="8">
    <source>
        <dbReference type="Proteomes" id="UP000451354"/>
    </source>
</evidence>
<evidence type="ECO:0000256" key="3">
    <source>
        <dbReference type="ARBA" id="ARBA00023163"/>
    </source>
</evidence>
<evidence type="ECO:0000313" key="7">
    <source>
        <dbReference type="EMBL" id="QJW36535.1"/>
    </source>
</evidence>
<dbReference type="EMBL" id="CP052757">
    <property type="protein sequence ID" value="QJW36535.1"/>
    <property type="molecule type" value="Genomic_DNA"/>
</dbReference>
<dbReference type="Pfam" id="PF00440">
    <property type="entry name" value="TetR_N"/>
    <property type="match status" value="1"/>
</dbReference>
<dbReference type="Gene3D" id="1.10.357.10">
    <property type="entry name" value="Tetracycline Repressor, domain 2"/>
    <property type="match status" value="1"/>
</dbReference>
<dbReference type="SUPFAM" id="SSF48498">
    <property type="entry name" value="Tetracyclin repressor-like, C-terminal domain"/>
    <property type="match status" value="1"/>
</dbReference>
<dbReference type="InterPro" id="IPR001647">
    <property type="entry name" value="HTH_TetR"/>
</dbReference>
<dbReference type="InterPro" id="IPR009057">
    <property type="entry name" value="Homeodomain-like_sf"/>
</dbReference>
<dbReference type="PROSITE" id="PS50977">
    <property type="entry name" value="HTH_TETR_2"/>
    <property type="match status" value="1"/>
</dbReference>
<feature type="domain" description="HTH tetR-type" evidence="6">
    <location>
        <begin position="19"/>
        <end position="79"/>
    </location>
</feature>
<organism evidence="7 8">
    <name type="scientific">Cellulosimicrobium protaetiae</name>
    <dbReference type="NCBI Taxonomy" id="2587808"/>
    <lineage>
        <taxon>Bacteria</taxon>
        <taxon>Bacillati</taxon>
        <taxon>Actinomycetota</taxon>
        <taxon>Actinomycetes</taxon>
        <taxon>Micrococcales</taxon>
        <taxon>Promicromonosporaceae</taxon>
        <taxon>Cellulosimicrobium</taxon>
    </lineage>
</organism>
<dbReference type="SUPFAM" id="SSF46689">
    <property type="entry name" value="Homeodomain-like"/>
    <property type="match status" value="1"/>
</dbReference>
<gene>
    <name evidence="7" type="ORF">FIC82_010365</name>
</gene>
<dbReference type="Pfam" id="PF16859">
    <property type="entry name" value="TetR_C_11"/>
    <property type="match status" value="1"/>
</dbReference>
<name>A0A6M5UGY7_9MICO</name>
<evidence type="ECO:0000256" key="2">
    <source>
        <dbReference type="ARBA" id="ARBA00023125"/>
    </source>
</evidence>
<keyword evidence="1" id="KW-0805">Transcription regulation</keyword>
<reference evidence="8" key="1">
    <citation type="journal article" date="2022" name="Int. J. Syst. Evol. Microbiol.">
        <title>Cellulosimicrobium protaetiae sp. nov., isolated from the gut of the larva of Protaetia brevitarsis seulensis.</title>
        <authorList>
            <person name="Le Han H."/>
            <person name="Nguyen T.T.H."/>
            <person name="Li Z."/>
            <person name="Shin N.R."/>
            <person name="Kim S.G."/>
        </authorList>
    </citation>
    <scope>NUCLEOTIDE SEQUENCE [LARGE SCALE GENOMIC DNA]</scope>
    <source>
        <strain evidence="8">BI34</strain>
    </source>
</reference>
<dbReference type="InterPro" id="IPR011075">
    <property type="entry name" value="TetR_C"/>
</dbReference>
<dbReference type="GO" id="GO:0003700">
    <property type="term" value="F:DNA-binding transcription factor activity"/>
    <property type="evidence" value="ECO:0007669"/>
    <property type="project" value="TreeGrafter"/>
</dbReference>
<dbReference type="KEGG" id="cprt:FIC82_010365"/>
<accession>A0A6M5UGY7</accession>
<sequence>MSSAPGTAAPGGGGRPRDPQIDRAVLDATSELLDSGGYAELTLEKVARRAGTTRPAIYRRWAGRAPLALAAVAARLSVPEAPDTGCTLCDLGESLGVFLAAYRATRPDVLAALYAECAPDPALRERYLAVVVEPSRRAVAATLAHAATRGDLREDVDQNQVVDLFASLVQYRALFGDAHLSDEEAEGAIELVLRGLAVDYDALLARSAALELEHRGGPDAPHVHLPT</sequence>
<keyword evidence="2 4" id="KW-0238">DNA-binding</keyword>
<keyword evidence="3" id="KW-0804">Transcription</keyword>
<dbReference type="InterPro" id="IPR036271">
    <property type="entry name" value="Tet_transcr_reg_TetR-rel_C_sf"/>
</dbReference>
<proteinExistence type="predicted"/>
<dbReference type="Gene3D" id="1.10.10.60">
    <property type="entry name" value="Homeodomain-like"/>
    <property type="match status" value="1"/>
</dbReference>
<dbReference type="Proteomes" id="UP000451354">
    <property type="component" value="Chromosome"/>
</dbReference>
<evidence type="ECO:0000259" key="6">
    <source>
        <dbReference type="PROSITE" id="PS50977"/>
    </source>
</evidence>
<evidence type="ECO:0000256" key="5">
    <source>
        <dbReference type="SAM" id="MobiDB-lite"/>
    </source>
</evidence>
<dbReference type="PANTHER" id="PTHR30055:SF230">
    <property type="entry name" value="TRANSCRIPTIONAL REGULATORY PROTEIN (PROBABLY TETR-FAMILY)-RELATED"/>
    <property type="match status" value="1"/>
</dbReference>
<dbReference type="PRINTS" id="PR00455">
    <property type="entry name" value="HTHTETR"/>
</dbReference>
<keyword evidence="8" id="KW-1185">Reference proteome</keyword>
<evidence type="ECO:0000256" key="4">
    <source>
        <dbReference type="PROSITE-ProRule" id="PRU00335"/>
    </source>
</evidence>
<dbReference type="InterPro" id="IPR050109">
    <property type="entry name" value="HTH-type_TetR-like_transc_reg"/>
</dbReference>